<sequence length="339" mass="35219">MRPSSLSTVFPAAEAATLTRRHALGALAAAGVLGGLPRLARAQGERAVRFILPVAAGSGVDTIMRASSQALGQALGQTVVLDNQPGAGGVVGTQALVKSPPDGLTLSVVSNNHVIYPSVLKSVPFDPVGDITPIAVMGSTPMVLVVNPKLPVKNLREFVALLHASPGRYNFASSGNGTILHLAAELFKDTTGSYSTHIPYRGFGPMMQDIVGGQVDWGVGALPAVQGQVKAGNLRALCVASPQRVAAAPEIPTAVEQGYPGFVVDGWFAVVGPKGLPPEQVRRVHQAFVTAFATPEVKEAMARQGNLINISTPEAAGAYFRSELQRYAALVKKAGVVPQ</sequence>
<evidence type="ECO:0000313" key="3">
    <source>
        <dbReference type="Proteomes" id="UP001139447"/>
    </source>
</evidence>
<dbReference type="PROSITE" id="PS51318">
    <property type="entry name" value="TAT"/>
    <property type="match status" value="1"/>
</dbReference>
<dbReference type="SUPFAM" id="SSF53850">
    <property type="entry name" value="Periplasmic binding protein-like II"/>
    <property type="match status" value="1"/>
</dbReference>
<evidence type="ECO:0000256" key="1">
    <source>
        <dbReference type="ARBA" id="ARBA00006987"/>
    </source>
</evidence>
<name>A0A9X2AR56_9BURK</name>
<accession>A0A9X2AR56</accession>
<dbReference type="RefSeq" id="WP_243306442.1">
    <property type="nucleotide sequence ID" value="NZ_JALGBI010000001.1"/>
</dbReference>
<dbReference type="PANTHER" id="PTHR42928:SF5">
    <property type="entry name" value="BLR1237 PROTEIN"/>
    <property type="match status" value="1"/>
</dbReference>
<dbReference type="InterPro" id="IPR005064">
    <property type="entry name" value="BUG"/>
</dbReference>
<organism evidence="2 3">
    <name type="scientific">Variovorax terrae</name>
    <dbReference type="NCBI Taxonomy" id="2923278"/>
    <lineage>
        <taxon>Bacteria</taxon>
        <taxon>Pseudomonadati</taxon>
        <taxon>Pseudomonadota</taxon>
        <taxon>Betaproteobacteria</taxon>
        <taxon>Burkholderiales</taxon>
        <taxon>Comamonadaceae</taxon>
        <taxon>Variovorax</taxon>
    </lineage>
</organism>
<dbReference type="InterPro" id="IPR042100">
    <property type="entry name" value="Bug_dom1"/>
</dbReference>
<reference evidence="2" key="1">
    <citation type="submission" date="2022-03" db="EMBL/GenBank/DDBJ databases">
        <authorList>
            <person name="Woo C.Y."/>
        </authorList>
    </citation>
    <scope>NUCLEOTIDE SEQUENCE</scope>
    <source>
        <strain evidence="2">CYS-02</strain>
    </source>
</reference>
<comment type="similarity">
    <text evidence="1">Belongs to the UPF0065 (bug) family.</text>
</comment>
<dbReference type="EMBL" id="JALGBI010000001">
    <property type="protein sequence ID" value="MCJ0763866.1"/>
    <property type="molecule type" value="Genomic_DNA"/>
</dbReference>
<dbReference type="CDD" id="cd07012">
    <property type="entry name" value="PBP2_Bug_TTT"/>
    <property type="match status" value="1"/>
</dbReference>
<dbReference type="Gene3D" id="3.40.190.10">
    <property type="entry name" value="Periplasmic binding protein-like II"/>
    <property type="match status" value="1"/>
</dbReference>
<dbReference type="Pfam" id="PF03401">
    <property type="entry name" value="TctC"/>
    <property type="match status" value="1"/>
</dbReference>
<dbReference type="InterPro" id="IPR006311">
    <property type="entry name" value="TAT_signal"/>
</dbReference>
<protein>
    <submittedName>
        <fullName evidence="2">Tripartite tricarboxylate transporter substrate binding protein</fullName>
    </submittedName>
</protein>
<dbReference type="PANTHER" id="PTHR42928">
    <property type="entry name" value="TRICARBOXYLATE-BINDING PROTEIN"/>
    <property type="match status" value="1"/>
</dbReference>
<evidence type="ECO:0000313" key="2">
    <source>
        <dbReference type="EMBL" id="MCJ0763866.1"/>
    </source>
</evidence>
<keyword evidence="3" id="KW-1185">Reference proteome</keyword>
<proteinExistence type="inferred from homology"/>
<gene>
    <name evidence="2" type="ORF">MMF98_11680</name>
</gene>
<dbReference type="PIRSF" id="PIRSF017082">
    <property type="entry name" value="YflP"/>
    <property type="match status" value="1"/>
</dbReference>
<dbReference type="Proteomes" id="UP001139447">
    <property type="component" value="Unassembled WGS sequence"/>
</dbReference>
<dbReference type="AlphaFoldDB" id="A0A9X2AR56"/>
<dbReference type="Gene3D" id="3.40.190.150">
    <property type="entry name" value="Bordetella uptake gene, domain 1"/>
    <property type="match status" value="1"/>
</dbReference>
<comment type="caution">
    <text evidence="2">The sequence shown here is derived from an EMBL/GenBank/DDBJ whole genome shotgun (WGS) entry which is preliminary data.</text>
</comment>